<evidence type="ECO:0000313" key="8">
    <source>
        <dbReference type="EMBL" id="ORY61004.1"/>
    </source>
</evidence>
<dbReference type="Pfam" id="PF20684">
    <property type="entry name" value="Fung_rhodopsin"/>
    <property type="match status" value="1"/>
</dbReference>
<feature type="transmembrane region" description="Helical" evidence="6">
    <location>
        <begin position="43"/>
        <end position="66"/>
    </location>
</feature>
<evidence type="ECO:0000259" key="7">
    <source>
        <dbReference type="Pfam" id="PF20684"/>
    </source>
</evidence>
<feature type="domain" description="Rhodopsin" evidence="7">
    <location>
        <begin position="9"/>
        <end position="181"/>
    </location>
</feature>
<dbReference type="Proteomes" id="UP000193689">
    <property type="component" value="Unassembled WGS sequence"/>
</dbReference>
<protein>
    <recommendedName>
        <fullName evidence="7">Rhodopsin domain-containing protein</fullName>
    </recommendedName>
</protein>
<evidence type="ECO:0000256" key="6">
    <source>
        <dbReference type="SAM" id="Phobius"/>
    </source>
</evidence>
<keyword evidence="4 6" id="KW-0472">Membrane</keyword>
<feature type="transmembrane region" description="Helical" evidence="6">
    <location>
        <begin position="119"/>
        <end position="141"/>
    </location>
</feature>
<feature type="transmembrane region" description="Helical" evidence="6">
    <location>
        <begin position="12"/>
        <end position="31"/>
    </location>
</feature>
<dbReference type="InterPro" id="IPR052337">
    <property type="entry name" value="SAT4-like"/>
</dbReference>
<keyword evidence="9" id="KW-1185">Reference proteome</keyword>
<dbReference type="InParanoid" id="A0A1Y2DPC9"/>
<evidence type="ECO:0000256" key="4">
    <source>
        <dbReference type="ARBA" id="ARBA00023136"/>
    </source>
</evidence>
<organism evidence="8 9">
    <name type="scientific">Pseudomassariella vexata</name>
    <dbReference type="NCBI Taxonomy" id="1141098"/>
    <lineage>
        <taxon>Eukaryota</taxon>
        <taxon>Fungi</taxon>
        <taxon>Dikarya</taxon>
        <taxon>Ascomycota</taxon>
        <taxon>Pezizomycotina</taxon>
        <taxon>Sordariomycetes</taxon>
        <taxon>Xylariomycetidae</taxon>
        <taxon>Amphisphaeriales</taxon>
        <taxon>Pseudomassariaceae</taxon>
        <taxon>Pseudomassariella</taxon>
    </lineage>
</organism>
<feature type="transmembrane region" description="Helical" evidence="6">
    <location>
        <begin position="86"/>
        <end position="107"/>
    </location>
</feature>
<keyword evidence="2 6" id="KW-0812">Transmembrane</keyword>
<proteinExistence type="inferred from homology"/>
<dbReference type="GO" id="GO:0016020">
    <property type="term" value="C:membrane"/>
    <property type="evidence" value="ECO:0007669"/>
    <property type="project" value="UniProtKB-SubCell"/>
</dbReference>
<dbReference type="InterPro" id="IPR049326">
    <property type="entry name" value="Rhodopsin_dom_fungi"/>
</dbReference>
<comment type="similarity">
    <text evidence="5">Belongs to the SAT4 family.</text>
</comment>
<evidence type="ECO:0000256" key="5">
    <source>
        <dbReference type="ARBA" id="ARBA00038359"/>
    </source>
</evidence>
<evidence type="ECO:0000313" key="9">
    <source>
        <dbReference type="Proteomes" id="UP000193689"/>
    </source>
</evidence>
<accession>A0A1Y2DPC9</accession>
<evidence type="ECO:0000256" key="1">
    <source>
        <dbReference type="ARBA" id="ARBA00004141"/>
    </source>
</evidence>
<feature type="transmembrane region" description="Helical" evidence="6">
    <location>
        <begin position="161"/>
        <end position="180"/>
    </location>
</feature>
<dbReference type="OrthoDB" id="5278984at2759"/>
<evidence type="ECO:0000256" key="3">
    <source>
        <dbReference type="ARBA" id="ARBA00022989"/>
    </source>
</evidence>
<dbReference type="PANTHER" id="PTHR33048">
    <property type="entry name" value="PTH11-LIKE INTEGRAL MEMBRANE PROTEIN (AFU_ORTHOLOGUE AFUA_5G11245)"/>
    <property type="match status" value="1"/>
</dbReference>
<comment type="subcellular location">
    <subcellularLocation>
        <location evidence="1">Membrane</location>
        <topology evidence="1">Multi-pass membrane protein</topology>
    </subcellularLocation>
</comment>
<name>A0A1Y2DPC9_9PEZI</name>
<dbReference type="GeneID" id="63781568"/>
<reference evidence="8 9" key="1">
    <citation type="submission" date="2016-07" db="EMBL/GenBank/DDBJ databases">
        <title>Pervasive Adenine N6-methylation of Active Genes in Fungi.</title>
        <authorList>
            <consortium name="DOE Joint Genome Institute"/>
            <person name="Mondo S.J."/>
            <person name="Dannebaum R.O."/>
            <person name="Kuo R.C."/>
            <person name="Labutti K."/>
            <person name="Haridas S."/>
            <person name="Kuo A."/>
            <person name="Salamov A."/>
            <person name="Ahrendt S.R."/>
            <person name="Lipzen A."/>
            <person name="Sullivan W."/>
            <person name="Andreopoulos W.B."/>
            <person name="Clum A."/>
            <person name="Lindquist E."/>
            <person name="Daum C."/>
            <person name="Ramamoorthy G.K."/>
            <person name="Gryganskyi A."/>
            <person name="Culley D."/>
            <person name="Magnuson J.K."/>
            <person name="James T.Y."/>
            <person name="O'Malley M.A."/>
            <person name="Stajich J.E."/>
            <person name="Spatafora J.W."/>
            <person name="Visel A."/>
            <person name="Grigoriev I.V."/>
        </authorList>
    </citation>
    <scope>NUCLEOTIDE SEQUENCE [LARGE SCALE GENOMIC DNA]</scope>
    <source>
        <strain evidence="8 9">CBS 129021</strain>
    </source>
</reference>
<dbReference type="EMBL" id="MCFJ01000011">
    <property type="protein sequence ID" value="ORY61004.1"/>
    <property type="molecule type" value="Genomic_DNA"/>
</dbReference>
<dbReference type="PANTHER" id="PTHR33048:SF47">
    <property type="entry name" value="INTEGRAL MEMBRANE PROTEIN-RELATED"/>
    <property type="match status" value="1"/>
</dbReference>
<gene>
    <name evidence="8" type="ORF">BCR38DRAFT_526502</name>
</gene>
<dbReference type="AlphaFoldDB" id="A0A1Y2DPC9"/>
<dbReference type="RefSeq" id="XP_040713231.1">
    <property type="nucleotide sequence ID" value="XM_040865356.1"/>
</dbReference>
<sequence length="229" mass="25413">MLAYVGKLSFASIMLWYGSCYLCKISVLLLYRDIFPTRNMLVLTKIVCVLTFACAVAVLVGTPLVLNPVSKRWTHGKLPPAEITNATRMAIFGDVATLSTDILIFSLPLKSLFNLRVKWPKKVGIISTFTLGFLACIIALVRTGLDYTPDSSKEFECVMNGLEPSIAIIAVCVPTLRPLLYRKRYTYKVTTIKEIFSTKPSTCRTLVNPESTVDKTEDASTTKVDDAVR</sequence>
<evidence type="ECO:0000256" key="2">
    <source>
        <dbReference type="ARBA" id="ARBA00022692"/>
    </source>
</evidence>
<comment type="caution">
    <text evidence="8">The sequence shown here is derived from an EMBL/GenBank/DDBJ whole genome shotgun (WGS) entry which is preliminary data.</text>
</comment>
<keyword evidence="3 6" id="KW-1133">Transmembrane helix</keyword>